<dbReference type="InterPro" id="IPR005119">
    <property type="entry name" value="LysR_subst-bd"/>
</dbReference>
<sequence>MAFDGRLLGSIGVLAAVVETGNFVRAADSLGLTPSGVSRAVARLEQRIGIRLLDRTPRAVTLTDEGRRFHARVMPLLAELEEATADAGGAAGTVRGRLRVNVDPWFARFVLAPRLADLLAAHPGLTIELMVRDTLGDLVADGFDVAVRFGVPEPSGLIVRKLLDTRIITCAAPAYLARRGVPAHPRDLAGHDCLLFRDPRTGRPFGWEFHRAGEIVTVPVEGRLVVNDLATKLAACAAGHGVAQTFALGMDSLLAAGTLVQILPEWTDEVFPLYAVHPSRRLPPAKVRAFVDFVVASLAVPGPGDR</sequence>
<protein>
    <submittedName>
        <fullName evidence="6">LysR family transcriptional regulator</fullName>
    </submittedName>
</protein>
<dbReference type="InterPro" id="IPR000847">
    <property type="entry name" value="LysR_HTH_N"/>
</dbReference>
<dbReference type="InterPro" id="IPR036390">
    <property type="entry name" value="WH_DNA-bd_sf"/>
</dbReference>
<dbReference type="InterPro" id="IPR036388">
    <property type="entry name" value="WH-like_DNA-bd_sf"/>
</dbReference>
<reference evidence="6" key="1">
    <citation type="journal article" date="2023" name="Microbiol Resour">
        <title>Genome Sequences of Rhodoplanes serenus and Two Thermotolerant Strains, Rhodoplanes tepidamans and 'Rhodoplanes cryptolactis,' Further Refine the Genus.</title>
        <authorList>
            <person name="Rayyan A.A."/>
            <person name="Kyndt J.A."/>
        </authorList>
    </citation>
    <scope>NUCLEOTIDE SEQUENCE</scope>
    <source>
        <strain evidence="6">DSM 9987</strain>
    </source>
</reference>
<dbReference type="InterPro" id="IPR058163">
    <property type="entry name" value="LysR-type_TF_proteobact-type"/>
</dbReference>
<dbReference type="SUPFAM" id="SSF46785">
    <property type="entry name" value="Winged helix' DNA-binding domain"/>
    <property type="match status" value="1"/>
</dbReference>
<name>A0ABT5J4L1_RHOTP</name>
<keyword evidence="3" id="KW-0238">DNA-binding</keyword>
<dbReference type="Gene3D" id="1.10.10.10">
    <property type="entry name" value="Winged helix-like DNA-binding domain superfamily/Winged helix DNA-binding domain"/>
    <property type="match status" value="1"/>
</dbReference>
<evidence type="ECO:0000256" key="1">
    <source>
        <dbReference type="ARBA" id="ARBA00009437"/>
    </source>
</evidence>
<keyword evidence="4" id="KW-0804">Transcription</keyword>
<dbReference type="PANTHER" id="PTHR30537">
    <property type="entry name" value="HTH-TYPE TRANSCRIPTIONAL REGULATOR"/>
    <property type="match status" value="1"/>
</dbReference>
<dbReference type="CDD" id="cd08422">
    <property type="entry name" value="PBP2_CrgA_like"/>
    <property type="match status" value="1"/>
</dbReference>
<evidence type="ECO:0000259" key="5">
    <source>
        <dbReference type="PROSITE" id="PS50931"/>
    </source>
</evidence>
<proteinExistence type="inferred from homology"/>
<dbReference type="SUPFAM" id="SSF53850">
    <property type="entry name" value="Periplasmic binding protein-like II"/>
    <property type="match status" value="1"/>
</dbReference>
<keyword evidence="7" id="KW-1185">Reference proteome</keyword>
<comment type="caution">
    <text evidence="6">The sequence shown here is derived from an EMBL/GenBank/DDBJ whole genome shotgun (WGS) entry which is preliminary data.</text>
</comment>
<evidence type="ECO:0000313" key="6">
    <source>
        <dbReference type="EMBL" id="MDC7784574.1"/>
    </source>
</evidence>
<keyword evidence="2" id="KW-0805">Transcription regulation</keyword>
<feature type="domain" description="HTH lysR-type" evidence="5">
    <location>
        <begin position="13"/>
        <end position="63"/>
    </location>
</feature>
<evidence type="ECO:0000256" key="2">
    <source>
        <dbReference type="ARBA" id="ARBA00023015"/>
    </source>
</evidence>
<dbReference type="PROSITE" id="PS50931">
    <property type="entry name" value="HTH_LYSR"/>
    <property type="match status" value="1"/>
</dbReference>
<reference evidence="6" key="2">
    <citation type="submission" date="2023-02" db="EMBL/GenBank/DDBJ databases">
        <authorList>
            <person name="Rayyan A."/>
            <person name="Meyer T."/>
            <person name="Kyndt J.A."/>
        </authorList>
    </citation>
    <scope>NUCLEOTIDE SEQUENCE</scope>
    <source>
        <strain evidence="6">DSM 9987</strain>
    </source>
</reference>
<evidence type="ECO:0000256" key="3">
    <source>
        <dbReference type="ARBA" id="ARBA00023125"/>
    </source>
</evidence>
<accession>A0ABT5J4L1</accession>
<gene>
    <name evidence="6" type="ORF">PQJ73_02660</name>
</gene>
<comment type="similarity">
    <text evidence="1">Belongs to the LysR transcriptional regulatory family.</text>
</comment>
<dbReference type="Pfam" id="PF03466">
    <property type="entry name" value="LysR_substrate"/>
    <property type="match status" value="1"/>
</dbReference>
<dbReference type="Gene3D" id="3.40.190.290">
    <property type="match status" value="1"/>
</dbReference>
<organism evidence="6 7">
    <name type="scientific">Rhodoplanes tepidamans</name>
    <name type="common">Rhodoplanes cryptolactis</name>
    <dbReference type="NCBI Taxonomy" id="200616"/>
    <lineage>
        <taxon>Bacteria</taxon>
        <taxon>Pseudomonadati</taxon>
        <taxon>Pseudomonadota</taxon>
        <taxon>Alphaproteobacteria</taxon>
        <taxon>Hyphomicrobiales</taxon>
        <taxon>Nitrobacteraceae</taxon>
        <taxon>Rhodoplanes</taxon>
    </lineage>
</organism>
<evidence type="ECO:0000256" key="4">
    <source>
        <dbReference type="ARBA" id="ARBA00023163"/>
    </source>
</evidence>
<dbReference type="PANTHER" id="PTHR30537:SF5">
    <property type="entry name" value="HTH-TYPE TRANSCRIPTIONAL ACTIVATOR TTDR-RELATED"/>
    <property type="match status" value="1"/>
</dbReference>
<dbReference type="Proteomes" id="UP001165652">
    <property type="component" value="Unassembled WGS sequence"/>
</dbReference>
<dbReference type="Pfam" id="PF00126">
    <property type="entry name" value="HTH_1"/>
    <property type="match status" value="1"/>
</dbReference>
<evidence type="ECO:0000313" key="7">
    <source>
        <dbReference type="Proteomes" id="UP001165652"/>
    </source>
</evidence>
<dbReference type="RefSeq" id="WP_272775422.1">
    <property type="nucleotide sequence ID" value="NZ_JAQQLI010000002.1"/>
</dbReference>
<dbReference type="EMBL" id="JAQQLI010000002">
    <property type="protein sequence ID" value="MDC7784574.1"/>
    <property type="molecule type" value="Genomic_DNA"/>
</dbReference>